<organism evidence="2 3">
    <name type="scientific">Tessaracoccus flavus</name>
    <dbReference type="NCBI Taxonomy" id="1610493"/>
    <lineage>
        <taxon>Bacteria</taxon>
        <taxon>Bacillati</taxon>
        <taxon>Actinomycetota</taxon>
        <taxon>Actinomycetes</taxon>
        <taxon>Propionibacteriales</taxon>
        <taxon>Propionibacteriaceae</taxon>
        <taxon>Tessaracoccus</taxon>
    </lineage>
</organism>
<name>A0A1Q2CD63_9ACTN</name>
<evidence type="ECO:0000313" key="2">
    <source>
        <dbReference type="EMBL" id="AQP44020.1"/>
    </source>
</evidence>
<evidence type="ECO:0000313" key="3">
    <source>
        <dbReference type="Proteomes" id="UP000188324"/>
    </source>
</evidence>
<keyword evidence="3" id="KW-1185">Reference proteome</keyword>
<dbReference type="AlphaFoldDB" id="A0A1Q2CD63"/>
<accession>A0A1Q2CD63</accession>
<evidence type="ECO:0000256" key="1">
    <source>
        <dbReference type="SAM" id="MobiDB-lite"/>
    </source>
</evidence>
<dbReference type="Proteomes" id="UP000188324">
    <property type="component" value="Chromosome"/>
</dbReference>
<proteinExistence type="predicted"/>
<gene>
    <name evidence="2" type="ORF">RPIT_03660</name>
</gene>
<reference evidence="2 3" key="1">
    <citation type="journal article" date="2016" name="Int. J. Syst. Evol. Microbiol.">
        <title>Tessaracoccus flavus sp. nov., isolated from the drainage system of a lindane-producing factory.</title>
        <authorList>
            <person name="Kumari R."/>
            <person name="Singh P."/>
            <person name="Schumann P."/>
            <person name="Lal R."/>
        </authorList>
    </citation>
    <scope>NUCLEOTIDE SEQUENCE [LARGE SCALE GENOMIC DNA]</scope>
    <source>
        <strain evidence="2 3">RP1T</strain>
    </source>
</reference>
<dbReference type="EMBL" id="CP019605">
    <property type="protein sequence ID" value="AQP44020.1"/>
    <property type="molecule type" value="Genomic_DNA"/>
</dbReference>
<sequence length="104" mass="11515">MTAHRDFLVSQTLVESSRGEKAPSGAKWLTAMSPAGRLETPRDDVDLRTQLRLPYRSQCSRRLTAGAEEATHSKRTGRSADRARNVTYVPSSLRRLASGLGMRT</sequence>
<protein>
    <submittedName>
        <fullName evidence="2">Uncharacterized protein</fullName>
    </submittedName>
</protein>
<feature type="region of interest" description="Disordered" evidence="1">
    <location>
        <begin position="62"/>
        <end position="87"/>
    </location>
</feature>
<dbReference type="KEGG" id="tfl:RPIT_03660"/>
<feature type="region of interest" description="Disordered" evidence="1">
    <location>
        <begin position="16"/>
        <end position="41"/>
    </location>
</feature>